<organism evidence="2 3">
    <name type="scientific">Micromonospora tulbaghiae</name>
    <dbReference type="NCBI Taxonomy" id="479978"/>
    <lineage>
        <taxon>Bacteria</taxon>
        <taxon>Bacillati</taxon>
        <taxon>Actinomycetota</taxon>
        <taxon>Actinomycetes</taxon>
        <taxon>Micromonosporales</taxon>
        <taxon>Micromonosporaceae</taxon>
        <taxon>Micromonospora</taxon>
    </lineage>
</organism>
<dbReference type="KEGG" id="mtua:CSH63_10565"/>
<accession>A0A386WII2</accession>
<evidence type="ECO:0000313" key="2">
    <source>
        <dbReference type="EMBL" id="AYF27873.1"/>
    </source>
</evidence>
<feature type="compositionally biased region" description="Basic and acidic residues" evidence="1">
    <location>
        <begin position="7"/>
        <end position="23"/>
    </location>
</feature>
<reference evidence="2 3" key="1">
    <citation type="submission" date="2017-10" db="EMBL/GenBank/DDBJ databases">
        <title>Integration of genomic and chemical information greatly accelerates assignment of the full stereostructure of myelolactone, a potent inhibitor of myeloma from a marine-derived Micromonospora.</title>
        <authorList>
            <person name="Kim M.C."/>
            <person name="Machado H."/>
            <person name="Jensen P.R."/>
            <person name="Fenical W."/>
        </authorList>
    </citation>
    <scope>NUCLEOTIDE SEQUENCE [LARGE SCALE GENOMIC DNA]</scope>
    <source>
        <strain evidence="2 3">CNY-010</strain>
    </source>
</reference>
<protein>
    <submittedName>
        <fullName evidence="2">Uncharacterized protein</fullName>
    </submittedName>
</protein>
<dbReference type="Proteomes" id="UP000267804">
    <property type="component" value="Chromosome"/>
</dbReference>
<proteinExistence type="predicted"/>
<dbReference type="AlphaFoldDB" id="A0A386WII2"/>
<name>A0A386WII2_9ACTN</name>
<sequence>MTGRGPSRPDRDGPSPKDRRADMTEPEEVPDDTGAGEPIEAAPTANPARVRVPPEGLKQHPPNEGEPASGPPPGEEA</sequence>
<evidence type="ECO:0000313" key="3">
    <source>
        <dbReference type="Proteomes" id="UP000267804"/>
    </source>
</evidence>
<evidence type="ECO:0000256" key="1">
    <source>
        <dbReference type="SAM" id="MobiDB-lite"/>
    </source>
</evidence>
<feature type="region of interest" description="Disordered" evidence="1">
    <location>
        <begin position="1"/>
        <end position="77"/>
    </location>
</feature>
<gene>
    <name evidence="2" type="ORF">CSH63_10565</name>
</gene>
<dbReference type="EMBL" id="CP024087">
    <property type="protein sequence ID" value="AYF27873.1"/>
    <property type="molecule type" value="Genomic_DNA"/>
</dbReference>